<organism evidence="14 15">
    <name type="scientific">Kryptobacter tengchongensis</name>
    <dbReference type="NCBI Taxonomy" id="1643429"/>
    <lineage>
        <taxon>Bacteria</taxon>
        <taxon>Pseudomonadati</taxon>
        <taxon>Candidatus Kryptoniota</taxon>
        <taxon>Candidatus Kryptobacter</taxon>
    </lineage>
</organism>
<keyword evidence="7 10" id="KW-0067">ATP-binding</keyword>
<feature type="site" description="Interaction with substrate tRNA" evidence="10">
    <location>
        <position position="101"/>
    </location>
</feature>
<keyword evidence="15" id="KW-1185">Reference proteome</keyword>
<dbReference type="OrthoDB" id="9776390at2"/>
<evidence type="ECO:0000256" key="13">
    <source>
        <dbReference type="RuleBase" id="RU003785"/>
    </source>
</evidence>
<evidence type="ECO:0000256" key="9">
    <source>
        <dbReference type="ARBA" id="ARBA00049563"/>
    </source>
</evidence>
<evidence type="ECO:0000256" key="12">
    <source>
        <dbReference type="RuleBase" id="RU003784"/>
    </source>
</evidence>
<evidence type="ECO:0000313" key="15">
    <source>
        <dbReference type="Proteomes" id="UP000243065"/>
    </source>
</evidence>
<feature type="site" description="Interaction with substrate tRNA" evidence="10">
    <location>
        <position position="123"/>
    </location>
</feature>
<gene>
    <name evidence="10" type="primary">miaA</name>
    <name evidence="14" type="ORF">JGI24_00521</name>
</gene>
<keyword evidence="5 10" id="KW-0819">tRNA processing</keyword>
<dbReference type="AlphaFoldDB" id="A0A656D5T6"/>
<evidence type="ECO:0000256" key="3">
    <source>
        <dbReference type="ARBA" id="ARBA00005842"/>
    </source>
</evidence>
<evidence type="ECO:0000256" key="5">
    <source>
        <dbReference type="ARBA" id="ARBA00022694"/>
    </source>
</evidence>
<feature type="binding site" evidence="10">
    <location>
        <begin position="12"/>
        <end position="17"/>
    </location>
    <ligand>
        <name>substrate</name>
    </ligand>
</feature>
<evidence type="ECO:0000256" key="11">
    <source>
        <dbReference type="RuleBase" id="RU003783"/>
    </source>
</evidence>
<dbReference type="NCBIfam" id="TIGR00174">
    <property type="entry name" value="miaA"/>
    <property type="match status" value="1"/>
</dbReference>
<dbReference type="GO" id="GO:0006400">
    <property type="term" value="P:tRNA modification"/>
    <property type="evidence" value="ECO:0007669"/>
    <property type="project" value="TreeGrafter"/>
</dbReference>
<evidence type="ECO:0000256" key="4">
    <source>
        <dbReference type="ARBA" id="ARBA00022679"/>
    </source>
</evidence>
<dbReference type="Gene3D" id="3.40.50.300">
    <property type="entry name" value="P-loop containing nucleotide triphosphate hydrolases"/>
    <property type="match status" value="1"/>
</dbReference>
<sequence length="315" mass="36745">MEKKVLAIVGPTASGKTKLSLIVAERINGEIISADSRQVYKYMDIGTAKPSREEREKIRHYFIDELNPDEEFNAGIFGERGREIIEDIFSRGKVPIIVGGSGLYIKALIDGFFEGPGADWELREILYNKAKEFGKESLYEELKKIDPESAQKIHPNNLKRIIRALEVYYLTGKPISQLQKEVKPEINFNAVQIGLKWDRKKLYKRIEERVNEMLNKGLIDEVKNLRTLGYDKNLNSLQTVGYKEVFNYLDGLITYDEMVYLIKRNSRRYAKRQLIWFRQDKRIIWVDVDENTDLNELADKVIEIFNLYKPEEKPS</sequence>
<comment type="subunit">
    <text evidence="10">Monomer.</text>
</comment>
<reference evidence="14 15" key="1">
    <citation type="submission" date="2015-11" db="EMBL/GenBank/DDBJ databases">
        <authorList>
            <person name="Varghese N."/>
        </authorList>
    </citation>
    <scope>NUCLEOTIDE SEQUENCE [LARGE SCALE GENOMIC DNA]</scope>
    <source>
        <strain evidence="14 15">JGI-24</strain>
    </source>
</reference>
<evidence type="ECO:0000256" key="8">
    <source>
        <dbReference type="ARBA" id="ARBA00022842"/>
    </source>
</evidence>
<dbReference type="InterPro" id="IPR018022">
    <property type="entry name" value="IPT"/>
</dbReference>
<keyword evidence="4 10" id="KW-0808">Transferase</keyword>
<proteinExistence type="inferred from homology"/>
<protein>
    <recommendedName>
        <fullName evidence="10">tRNA dimethylallyltransferase</fullName>
        <ecNumber evidence="10">2.5.1.75</ecNumber>
    </recommendedName>
    <alternativeName>
        <fullName evidence="10">Dimethylallyl diphosphate:tRNA dimethylallyltransferase</fullName>
        <shortName evidence="10">DMAPP:tRNA dimethylallyltransferase</shortName>
        <shortName evidence="10">DMATase</shortName>
    </alternativeName>
    <alternativeName>
        <fullName evidence="10">Isopentenyl-diphosphate:tRNA isopentenyltransferase</fullName>
        <shortName evidence="10">IPP transferase</shortName>
        <shortName evidence="10">IPPT</shortName>
        <shortName evidence="10">IPTase</shortName>
    </alternativeName>
</protein>
<name>A0A656D5T6_KRYT1</name>
<dbReference type="Proteomes" id="UP000243065">
    <property type="component" value="Unassembled WGS sequence"/>
</dbReference>
<evidence type="ECO:0000256" key="7">
    <source>
        <dbReference type="ARBA" id="ARBA00022840"/>
    </source>
</evidence>
<dbReference type="InterPro" id="IPR039657">
    <property type="entry name" value="Dimethylallyltransferase"/>
</dbReference>
<evidence type="ECO:0000256" key="1">
    <source>
        <dbReference type="ARBA" id="ARBA00001946"/>
    </source>
</evidence>
<accession>A0A656D5T6</accession>
<comment type="similarity">
    <text evidence="3 10 13">Belongs to the IPP transferase family.</text>
</comment>
<evidence type="ECO:0000256" key="6">
    <source>
        <dbReference type="ARBA" id="ARBA00022741"/>
    </source>
</evidence>
<dbReference type="RefSeq" id="WP_072149982.1">
    <property type="nucleotide sequence ID" value="NZ_CZVU01000015.1"/>
</dbReference>
<dbReference type="InterPro" id="IPR027417">
    <property type="entry name" value="P-loop_NTPase"/>
</dbReference>
<dbReference type="Pfam" id="PF01715">
    <property type="entry name" value="IPPT"/>
    <property type="match status" value="1"/>
</dbReference>
<dbReference type="GO" id="GO:0052381">
    <property type="term" value="F:tRNA dimethylallyltransferase activity"/>
    <property type="evidence" value="ECO:0007669"/>
    <property type="project" value="UniProtKB-UniRule"/>
</dbReference>
<evidence type="ECO:0000256" key="2">
    <source>
        <dbReference type="ARBA" id="ARBA00003213"/>
    </source>
</evidence>
<dbReference type="PANTHER" id="PTHR11088:SF60">
    <property type="entry name" value="TRNA DIMETHYLALLYLTRANSFERASE"/>
    <property type="match status" value="1"/>
</dbReference>
<dbReference type="Gene3D" id="1.10.20.140">
    <property type="match status" value="1"/>
</dbReference>
<dbReference type="SUPFAM" id="SSF52540">
    <property type="entry name" value="P-loop containing nucleoside triphosphate hydrolases"/>
    <property type="match status" value="2"/>
</dbReference>
<feature type="region of interest" description="Interaction with substrate tRNA" evidence="10">
    <location>
        <begin position="35"/>
        <end position="38"/>
    </location>
</feature>
<keyword evidence="8 10" id="KW-0460">Magnesium</keyword>
<comment type="caution">
    <text evidence="10">Lacks conserved residue(s) required for the propagation of feature annotation.</text>
</comment>
<comment type="catalytic activity">
    <reaction evidence="9 10 11">
        <text>adenosine(37) in tRNA + dimethylallyl diphosphate = N(6)-dimethylallyladenosine(37) in tRNA + diphosphate</text>
        <dbReference type="Rhea" id="RHEA:26482"/>
        <dbReference type="Rhea" id="RHEA-COMP:10162"/>
        <dbReference type="Rhea" id="RHEA-COMP:10375"/>
        <dbReference type="ChEBI" id="CHEBI:33019"/>
        <dbReference type="ChEBI" id="CHEBI:57623"/>
        <dbReference type="ChEBI" id="CHEBI:74411"/>
        <dbReference type="ChEBI" id="CHEBI:74415"/>
        <dbReference type="EC" id="2.5.1.75"/>
    </reaction>
</comment>
<keyword evidence="6 10" id="KW-0547">Nucleotide-binding</keyword>
<dbReference type="FunFam" id="1.10.20.140:FF:000001">
    <property type="entry name" value="tRNA dimethylallyltransferase"/>
    <property type="match status" value="1"/>
</dbReference>
<feature type="binding site" evidence="10">
    <location>
        <begin position="10"/>
        <end position="17"/>
    </location>
    <ligand>
        <name>ATP</name>
        <dbReference type="ChEBI" id="CHEBI:30616"/>
    </ligand>
</feature>
<evidence type="ECO:0000256" key="10">
    <source>
        <dbReference type="HAMAP-Rule" id="MF_00185"/>
    </source>
</evidence>
<dbReference type="PANTHER" id="PTHR11088">
    <property type="entry name" value="TRNA DIMETHYLALLYLTRANSFERASE"/>
    <property type="match status" value="1"/>
</dbReference>
<comment type="function">
    <text evidence="2 10 12">Catalyzes the transfer of a dimethylallyl group onto the adenine at position 37 in tRNAs that read codons beginning with uridine, leading to the formation of N6-(dimethylallyl)adenosine (i(6)A).</text>
</comment>
<dbReference type="EC" id="2.5.1.75" evidence="10"/>
<dbReference type="GO" id="GO:0005524">
    <property type="term" value="F:ATP binding"/>
    <property type="evidence" value="ECO:0007669"/>
    <property type="project" value="UniProtKB-UniRule"/>
</dbReference>
<comment type="cofactor">
    <cofactor evidence="1 10">
        <name>Mg(2+)</name>
        <dbReference type="ChEBI" id="CHEBI:18420"/>
    </cofactor>
</comment>
<evidence type="ECO:0000313" key="14">
    <source>
        <dbReference type="EMBL" id="CUS98878.1"/>
    </source>
</evidence>
<dbReference type="EMBL" id="CZVU01000015">
    <property type="protein sequence ID" value="CUS98878.1"/>
    <property type="molecule type" value="Genomic_DNA"/>
</dbReference>
<dbReference type="HAMAP" id="MF_00185">
    <property type="entry name" value="IPP_trans"/>
    <property type="match status" value="1"/>
</dbReference>